<accession>A0A367M4N6</accession>
<organism evidence="1 2">
    <name type="scientific">Pseudomonas aeruginosa</name>
    <dbReference type="NCBI Taxonomy" id="287"/>
    <lineage>
        <taxon>Bacteria</taxon>
        <taxon>Pseudomonadati</taxon>
        <taxon>Pseudomonadota</taxon>
        <taxon>Gammaproteobacteria</taxon>
        <taxon>Pseudomonadales</taxon>
        <taxon>Pseudomonadaceae</taxon>
        <taxon>Pseudomonas</taxon>
    </lineage>
</organism>
<dbReference type="AlphaFoldDB" id="A0A367M4N6"/>
<dbReference type="EMBL" id="QORE01000988">
    <property type="protein sequence ID" value="RCI72348.1"/>
    <property type="molecule type" value="Genomic_DNA"/>
</dbReference>
<evidence type="ECO:0000313" key="1">
    <source>
        <dbReference type="EMBL" id="RCI72348.1"/>
    </source>
</evidence>
<proteinExistence type="predicted"/>
<protein>
    <submittedName>
        <fullName evidence="1">TetR/AcrR family transcriptional regulator</fullName>
    </submittedName>
</protein>
<dbReference type="Proteomes" id="UP000253594">
    <property type="component" value="Unassembled WGS sequence"/>
</dbReference>
<gene>
    <name evidence="1" type="ORF">DT376_24255</name>
</gene>
<comment type="caution">
    <text evidence="1">The sequence shown here is derived from an EMBL/GenBank/DDBJ whole genome shotgun (WGS) entry which is preliminary data.</text>
</comment>
<reference evidence="1 2" key="1">
    <citation type="submission" date="2018-07" db="EMBL/GenBank/DDBJ databases">
        <title>Mechanisms of high-level aminoglycoside resistance among Gram-negative pathogens in Brazil.</title>
        <authorList>
            <person name="Ballaben A.S."/>
            <person name="Darini A.L.C."/>
            <person name="Doi Y."/>
        </authorList>
    </citation>
    <scope>NUCLEOTIDE SEQUENCE [LARGE SCALE GENOMIC DNA]</scope>
    <source>
        <strain evidence="1 2">B2-305</strain>
    </source>
</reference>
<feature type="non-terminal residue" evidence="1">
    <location>
        <position position="1"/>
    </location>
</feature>
<evidence type="ECO:0000313" key="2">
    <source>
        <dbReference type="Proteomes" id="UP000253594"/>
    </source>
</evidence>
<name>A0A367M4N6_PSEAI</name>
<sequence>GLSVQAKDRVPCERLLAVGERALRAWP</sequence>